<evidence type="ECO:0000313" key="4">
    <source>
        <dbReference type="EMBL" id="EGD58468.1"/>
    </source>
</evidence>
<dbReference type="RefSeq" id="WP_008066756.1">
    <property type="nucleotide sequence ID" value="NZ_AQWK01000002.1"/>
</dbReference>
<reference evidence="4 5" key="1">
    <citation type="journal article" date="2012" name="J. Bacteriol.">
        <title>Draft Genome Sequence of Novosphingobium nitrogenifigens Y88T.</title>
        <authorList>
            <person name="Strabala T.J."/>
            <person name="Macdonald L."/>
            <person name="Liu V."/>
            <person name="Smit A.M."/>
        </authorList>
    </citation>
    <scope>NUCLEOTIDE SEQUENCE [LARGE SCALE GENOMIC DNA]</scope>
    <source>
        <strain evidence="4 5">DSM 19370</strain>
    </source>
</reference>
<dbReference type="eggNOG" id="COG0456">
    <property type="taxonomic scope" value="Bacteria"/>
</dbReference>
<dbReference type="Gene3D" id="3.40.630.30">
    <property type="match status" value="1"/>
</dbReference>
<feature type="domain" description="N-acetyltransferase" evidence="3">
    <location>
        <begin position="95"/>
        <end position="223"/>
    </location>
</feature>
<keyword evidence="5" id="KW-1185">Reference proteome</keyword>
<sequence>MHPLDRPVWSALNGPQSALAQGTLPALRIDPAYGPFAAAAPGHEAALAGLLWDADDEIWLIEGAILSPPPGLAVRKEAHLVQMVAQGPAGAADDDDLVLLGEADVPEMTSLALANRPGPWGPSTWRYGSFYGVRREGRLVAMAGERLRPTPGFVEVSGVCTDPAFRGQGFAAKLIRQVMAGHRARGMASFLHSYADNAGAIALYEALGFTVRAERYVTIFGKA</sequence>
<keyword evidence="2" id="KW-0012">Acyltransferase</keyword>
<evidence type="ECO:0000256" key="1">
    <source>
        <dbReference type="ARBA" id="ARBA00022679"/>
    </source>
</evidence>
<dbReference type="PANTHER" id="PTHR43420">
    <property type="entry name" value="ACETYLTRANSFERASE"/>
    <property type="match status" value="1"/>
</dbReference>
<dbReference type="InterPro" id="IPR000182">
    <property type="entry name" value="GNAT_dom"/>
</dbReference>
<dbReference type="SUPFAM" id="SSF55729">
    <property type="entry name" value="Acyl-CoA N-acyltransferases (Nat)"/>
    <property type="match status" value="1"/>
</dbReference>
<gene>
    <name evidence="4" type="ORF">Y88_0524</name>
</gene>
<accession>F1ZAC4</accession>
<dbReference type="EMBL" id="AEWJ01000041">
    <property type="protein sequence ID" value="EGD58468.1"/>
    <property type="molecule type" value="Genomic_DNA"/>
</dbReference>
<dbReference type="OrthoDB" id="9797456at2"/>
<dbReference type="PANTHER" id="PTHR43420:SF3">
    <property type="entry name" value="N-ACETYLTRANSFERASE DOMAIN-CONTAINING PROTEIN"/>
    <property type="match status" value="1"/>
</dbReference>
<dbReference type="InterPro" id="IPR050680">
    <property type="entry name" value="YpeA/RimI_acetyltransf"/>
</dbReference>
<name>F1ZAC4_9SPHN</name>
<dbReference type="Pfam" id="PF08445">
    <property type="entry name" value="FR47"/>
    <property type="match status" value="1"/>
</dbReference>
<evidence type="ECO:0000256" key="2">
    <source>
        <dbReference type="ARBA" id="ARBA00023315"/>
    </source>
</evidence>
<proteinExistence type="predicted"/>
<evidence type="ECO:0000313" key="5">
    <source>
        <dbReference type="Proteomes" id="UP000004728"/>
    </source>
</evidence>
<dbReference type="AlphaFoldDB" id="F1ZAC4"/>
<organism evidence="4 5">
    <name type="scientific">Novosphingobium nitrogenifigens DSM 19370</name>
    <dbReference type="NCBI Taxonomy" id="983920"/>
    <lineage>
        <taxon>Bacteria</taxon>
        <taxon>Pseudomonadati</taxon>
        <taxon>Pseudomonadota</taxon>
        <taxon>Alphaproteobacteria</taxon>
        <taxon>Sphingomonadales</taxon>
        <taxon>Sphingomonadaceae</taxon>
        <taxon>Novosphingobium</taxon>
    </lineage>
</organism>
<dbReference type="InterPro" id="IPR013653">
    <property type="entry name" value="GCN5-like_dom"/>
</dbReference>
<dbReference type="HOGENOM" id="CLU_085660_0_0_5"/>
<dbReference type="PROSITE" id="PS51186">
    <property type="entry name" value="GNAT"/>
    <property type="match status" value="1"/>
</dbReference>
<dbReference type="InterPro" id="IPR016181">
    <property type="entry name" value="Acyl_CoA_acyltransferase"/>
</dbReference>
<dbReference type="STRING" id="983920.Y88_0524"/>
<keyword evidence="1 4" id="KW-0808">Transferase</keyword>
<protein>
    <submittedName>
        <fullName evidence="4">GCN5-related N-acetyltransferase</fullName>
    </submittedName>
</protein>
<evidence type="ECO:0000259" key="3">
    <source>
        <dbReference type="PROSITE" id="PS51186"/>
    </source>
</evidence>
<dbReference type="GO" id="GO:0016747">
    <property type="term" value="F:acyltransferase activity, transferring groups other than amino-acyl groups"/>
    <property type="evidence" value="ECO:0007669"/>
    <property type="project" value="InterPro"/>
</dbReference>
<dbReference type="CDD" id="cd04301">
    <property type="entry name" value="NAT_SF"/>
    <property type="match status" value="1"/>
</dbReference>
<dbReference type="Proteomes" id="UP000004728">
    <property type="component" value="Unassembled WGS sequence"/>
</dbReference>
<dbReference type="InParanoid" id="F1ZAC4"/>
<comment type="caution">
    <text evidence="4">The sequence shown here is derived from an EMBL/GenBank/DDBJ whole genome shotgun (WGS) entry which is preliminary data.</text>
</comment>